<dbReference type="SMART" id="SM00091">
    <property type="entry name" value="PAS"/>
    <property type="match status" value="1"/>
</dbReference>
<evidence type="ECO:0000313" key="4">
    <source>
        <dbReference type="Proteomes" id="UP000664859"/>
    </source>
</evidence>
<feature type="region of interest" description="Disordered" evidence="1">
    <location>
        <begin position="1"/>
        <end position="25"/>
    </location>
</feature>
<gene>
    <name evidence="3" type="ORF">JKP88DRAFT_326180</name>
</gene>
<feature type="compositionally biased region" description="Low complexity" evidence="1">
    <location>
        <begin position="199"/>
        <end position="225"/>
    </location>
</feature>
<evidence type="ECO:0000313" key="3">
    <source>
        <dbReference type="EMBL" id="KAG5179624.1"/>
    </source>
</evidence>
<dbReference type="SUPFAM" id="SSF55785">
    <property type="entry name" value="PYP-like sensor domain (PAS domain)"/>
    <property type="match status" value="1"/>
</dbReference>
<feature type="non-terminal residue" evidence="3">
    <location>
        <position position="1"/>
    </location>
</feature>
<dbReference type="PROSITE" id="PS50112">
    <property type="entry name" value="PAS"/>
    <property type="match status" value="1"/>
</dbReference>
<dbReference type="Proteomes" id="UP000664859">
    <property type="component" value="Unassembled WGS sequence"/>
</dbReference>
<feature type="non-terminal residue" evidence="3">
    <location>
        <position position="284"/>
    </location>
</feature>
<dbReference type="Pfam" id="PF00989">
    <property type="entry name" value="PAS"/>
    <property type="match status" value="1"/>
</dbReference>
<evidence type="ECO:0000256" key="1">
    <source>
        <dbReference type="SAM" id="MobiDB-lite"/>
    </source>
</evidence>
<dbReference type="AlphaFoldDB" id="A0A835YR21"/>
<dbReference type="Gene3D" id="3.30.450.20">
    <property type="entry name" value="PAS domain"/>
    <property type="match status" value="1"/>
</dbReference>
<feature type="compositionally biased region" description="Polar residues" evidence="1">
    <location>
        <begin position="270"/>
        <end position="284"/>
    </location>
</feature>
<dbReference type="InterPro" id="IPR013767">
    <property type="entry name" value="PAS_fold"/>
</dbReference>
<feature type="region of interest" description="Disordered" evidence="1">
    <location>
        <begin position="187"/>
        <end position="284"/>
    </location>
</feature>
<sequence>HLDRQQQKRAANRKSAQLSRQRKKAHINELRQEHEELKRQEEILAVVPDPVFAFDALTGRISFASRSAAAQFGLRVEHLLAANLFDLVTADCSNRLRALIARALADHPGSQTLLLGERMTVRFRKGGAASNVAMALGELSGRLNRQDGGQVACVCSVRVLSLMFDDHGDAQRAAAAFAAAAAATDYNGDQSTSDMDQDGGSAASSGEETTSTGSTHGSGCTNGSGFTNGSAFTNGSGGGGGSPARQGDGYSDSVSLESGGNDGDDENLTDTDCSSSDNKSVQSS</sequence>
<dbReference type="OrthoDB" id="46629at2759"/>
<evidence type="ECO:0000259" key="2">
    <source>
        <dbReference type="PROSITE" id="PS50112"/>
    </source>
</evidence>
<dbReference type="EMBL" id="JAFCMP010000446">
    <property type="protein sequence ID" value="KAG5179624.1"/>
    <property type="molecule type" value="Genomic_DNA"/>
</dbReference>
<dbReference type="CDD" id="cd00130">
    <property type="entry name" value="PAS"/>
    <property type="match status" value="1"/>
</dbReference>
<comment type="caution">
    <text evidence="3">The sequence shown here is derived from an EMBL/GenBank/DDBJ whole genome shotgun (WGS) entry which is preliminary data.</text>
</comment>
<dbReference type="Gene3D" id="1.20.5.170">
    <property type="match status" value="1"/>
</dbReference>
<feature type="domain" description="PAS" evidence="2">
    <location>
        <begin position="36"/>
        <end position="107"/>
    </location>
</feature>
<dbReference type="CDD" id="cd14686">
    <property type="entry name" value="bZIP"/>
    <property type="match status" value="1"/>
</dbReference>
<keyword evidence="4" id="KW-1185">Reference proteome</keyword>
<proteinExistence type="predicted"/>
<dbReference type="InterPro" id="IPR000014">
    <property type="entry name" value="PAS"/>
</dbReference>
<accession>A0A835YR21</accession>
<dbReference type="InterPro" id="IPR035965">
    <property type="entry name" value="PAS-like_dom_sf"/>
</dbReference>
<reference evidence="3" key="1">
    <citation type="submission" date="2021-02" db="EMBL/GenBank/DDBJ databases">
        <title>First Annotated Genome of the Yellow-green Alga Tribonema minus.</title>
        <authorList>
            <person name="Mahan K.M."/>
        </authorList>
    </citation>
    <scope>NUCLEOTIDE SEQUENCE</scope>
    <source>
        <strain evidence="3">UTEX B ZZ1240</strain>
    </source>
</reference>
<organism evidence="3 4">
    <name type="scientific">Tribonema minus</name>
    <dbReference type="NCBI Taxonomy" id="303371"/>
    <lineage>
        <taxon>Eukaryota</taxon>
        <taxon>Sar</taxon>
        <taxon>Stramenopiles</taxon>
        <taxon>Ochrophyta</taxon>
        <taxon>PX clade</taxon>
        <taxon>Xanthophyceae</taxon>
        <taxon>Tribonematales</taxon>
        <taxon>Tribonemataceae</taxon>
        <taxon>Tribonema</taxon>
    </lineage>
</organism>
<dbReference type="GO" id="GO:0006355">
    <property type="term" value="P:regulation of DNA-templated transcription"/>
    <property type="evidence" value="ECO:0007669"/>
    <property type="project" value="InterPro"/>
</dbReference>
<name>A0A835YR21_9STRA</name>
<protein>
    <recommendedName>
        <fullName evidence="2">PAS domain-containing protein</fullName>
    </recommendedName>
</protein>